<evidence type="ECO:0000259" key="3">
    <source>
        <dbReference type="PROSITE" id="PS50050"/>
    </source>
</evidence>
<dbReference type="AlphaFoldDB" id="A0A8C2WMG5"/>
<accession>A0A8C2WMG5</accession>
<dbReference type="PANTHER" id="PTHR46875:SF2">
    <property type="entry name" value="TUMOR NECROSIS FACTOR RECEPTOR SUPERFAMILY MEMBER 5-LIKE ISOFORM X1"/>
    <property type="match status" value="1"/>
</dbReference>
<feature type="disulfide bond" evidence="1">
    <location>
        <begin position="41"/>
        <end position="56"/>
    </location>
</feature>
<dbReference type="Ensembl" id="ENSCLMT00005005241.1">
    <property type="protein sequence ID" value="ENSCLMP00005004885.1"/>
    <property type="gene ID" value="ENSCLMG00005002660.1"/>
</dbReference>
<feature type="repeat" description="TNFR-Cys" evidence="1">
    <location>
        <begin position="40"/>
        <end position="82"/>
    </location>
</feature>
<dbReference type="PROSITE" id="PS00652">
    <property type="entry name" value="TNFR_NGFR_1"/>
    <property type="match status" value="1"/>
</dbReference>
<dbReference type="GO" id="GO:0035631">
    <property type="term" value="C:CD40 receptor complex"/>
    <property type="evidence" value="ECO:0007669"/>
    <property type="project" value="TreeGrafter"/>
</dbReference>
<reference evidence="4" key="1">
    <citation type="submission" date="2025-08" db="UniProtKB">
        <authorList>
            <consortium name="Ensembl"/>
        </authorList>
    </citation>
    <scope>IDENTIFICATION</scope>
</reference>
<keyword evidence="2" id="KW-1133">Transmembrane helix</keyword>
<dbReference type="InterPro" id="IPR001368">
    <property type="entry name" value="TNFR/NGFR_Cys_rich_reg"/>
</dbReference>
<feature type="domain" description="TNFR-Cys" evidence="3">
    <location>
        <begin position="124"/>
        <end position="165"/>
    </location>
</feature>
<feature type="disulfide bond" evidence="1">
    <location>
        <begin position="125"/>
        <end position="140"/>
    </location>
</feature>
<reference evidence="4" key="2">
    <citation type="submission" date="2025-09" db="UniProtKB">
        <authorList>
            <consortium name="Ensembl"/>
        </authorList>
    </citation>
    <scope>IDENTIFICATION</scope>
</reference>
<dbReference type="GeneID" id="117745476"/>
<evidence type="ECO:0000313" key="5">
    <source>
        <dbReference type="Proteomes" id="UP000694565"/>
    </source>
</evidence>
<dbReference type="InterPro" id="IPR052135">
    <property type="entry name" value="TNFRSF5"/>
</dbReference>
<keyword evidence="5" id="KW-1185">Reference proteome</keyword>
<feature type="domain" description="TNFR-Cys" evidence="3">
    <location>
        <begin position="40"/>
        <end position="82"/>
    </location>
</feature>
<dbReference type="PANTHER" id="PTHR46875">
    <property type="entry name" value="TUMOR NECROSIS FACTOR RECEPTOR SUPERFAMILY MEMBER 5"/>
    <property type="match status" value="1"/>
</dbReference>
<evidence type="ECO:0000313" key="4">
    <source>
        <dbReference type="Ensembl" id="ENSCLMP00005004885.1"/>
    </source>
</evidence>
<protein>
    <recommendedName>
        <fullName evidence="3">TNFR-Cys domain-containing protein</fullName>
    </recommendedName>
</protein>
<gene>
    <name evidence="4" type="primary">LOC117745476</name>
</gene>
<dbReference type="Gene3D" id="2.10.50.10">
    <property type="entry name" value="Tumor Necrosis Factor Receptor, subunit A, domain 2"/>
    <property type="match status" value="2"/>
</dbReference>
<keyword evidence="1" id="KW-1015">Disulfide bond</keyword>
<dbReference type="PROSITE" id="PS50050">
    <property type="entry name" value="TNFR_NGFR_2"/>
    <property type="match status" value="2"/>
</dbReference>
<dbReference type="SMART" id="SM00208">
    <property type="entry name" value="TNFR"/>
    <property type="match status" value="4"/>
</dbReference>
<dbReference type="OrthoDB" id="9950067at2759"/>
<dbReference type="RefSeq" id="XP_034409741.1">
    <property type="nucleotide sequence ID" value="XM_034553850.1"/>
</dbReference>
<proteinExistence type="predicted"/>
<dbReference type="GeneTree" id="ENSGT00950000183126"/>
<feature type="repeat" description="TNFR-Cys" evidence="1">
    <location>
        <begin position="124"/>
        <end position="165"/>
    </location>
</feature>
<dbReference type="GO" id="GO:0002768">
    <property type="term" value="P:immune response-regulating cell surface receptor signaling pathway"/>
    <property type="evidence" value="ECO:0007669"/>
    <property type="project" value="TreeGrafter"/>
</dbReference>
<name>A0A8C2WMG5_CYCLU</name>
<keyword evidence="2" id="KW-0472">Membrane</keyword>
<sequence length="334" mass="36876">MNCTSEDKYTQKDGRCCDRCAAGQYMRAECDDTHTTKCATCVLGSYTATKNHMLKCHVCKDCSSINNQKKVKDCTAKENTVCRCMEGFYCSNDPCDHCWALTHCLLGEGVKVQAAHTNDTICAPCQEGTYSNVTDFHSACQTHTRCEDIGRVLKTPGTPKTDAICGNFKSHCSWILPTCLWSGLLLTALILFGVICWRAKRKSYKAEKNETRTFLQHPFKSTGADSCVAVSRVEMVAAAPITQLEKSLPITEMNGHYQDCCPLEGCKIPLFIPDDSVVSCDTQEQHVDGSLPKTPLKASVSFTDSNHINGNAGYCTGNFLRTYSEPQEDEWCGT</sequence>
<evidence type="ECO:0000256" key="1">
    <source>
        <dbReference type="PROSITE-ProRule" id="PRU00206"/>
    </source>
</evidence>
<feature type="transmembrane region" description="Helical" evidence="2">
    <location>
        <begin position="174"/>
        <end position="197"/>
    </location>
</feature>
<dbReference type="Proteomes" id="UP000694565">
    <property type="component" value="Unplaced"/>
</dbReference>
<dbReference type="SUPFAM" id="SSF57586">
    <property type="entry name" value="TNF receptor-like"/>
    <property type="match status" value="2"/>
</dbReference>
<comment type="caution">
    <text evidence="1">Lacks conserved residue(s) required for the propagation of feature annotation.</text>
</comment>
<evidence type="ECO:0000256" key="2">
    <source>
        <dbReference type="SAM" id="Phobius"/>
    </source>
</evidence>
<dbReference type="KEGG" id="clum:117745476"/>
<keyword evidence="2" id="KW-0812">Transmembrane</keyword>
<organism evidence="4 5">
    <name type="scientific">Cyclopterus lumpus</name>
    <name type="common">Lumpsucker</name>
    <dbReference type="NCBI Taxonomy" id="8103"/>
    <lineage>
        <taxon>Eukaryota</taxon>
        <taxon>Metazoa</taxon>
        <taxon>Chordata</taxon>
        <taxon>Craniata</taxon>
        <taxon>Vertebrata</taxon>
        <taxon>Euteleostomi</taxon>
        <taxon>Actinopterygii</taxon>
        <taxon>Neopterygii</taxon>
        <taxon>Teleostei</taxon>
        <taxon>Neoteleostei</taxon>
        <taxon>Acanthomorphata</taxon>
        <taxon>Eupercaria</taxon>
        <taxon>Perciformes</taxon>
        <taxon>Cottioidei</taxon>
        <taxon>Cottales</taxon>
        <taxon>Cyclopteridae</taxon>
        <taxon>Cyclopterus</taxon>
    </lineage>
</organism>
<dbReference type="GO" id="GO:0009897">
    <property type="term" value="C:external side of plasma membrane"/>
    <property type="evidence" value="ECO:0007669"/>
    <property type="project" value="TreeGrafter"/>
</dbReference>
<dbReference type="Pfam" id="PF00020">
    <property type="entry name" value="TNFR_c6"/>
    <property type="match status" value="2"/>
</dbReference>